<evidence type="ECO:0000313" key="1">
    <source>
        <dbReference type="EMBL" id="KAK7476056.1"/>
    </source>
</evidence>
<dbReference type="Proteomes" id="UP001519460">
    <property type="component" value="Unassembled WGS sequence"/>
</dbReference>
<sequence>MIPHLFNDEYYNTQRIWEWSNITCPSHTHIAISLHTIQYLGCDLHSHLLNHYTVSRRHLEPNSLFDCTESPSAPKSRFCAVGWKHSEVARDRVVGVGSPTDSVQSVLTMALLCAPRVAQRLLAKAESPTLTPHGGGK</sequence>
<reference evidence="1 2" key="1">
    <citation type="journal article" date="2023" name="Sci. Data">
        <title>Genome assembly of the Korean intertidal mud-creeper Batillaria attramentaria.</title>
        <authorList>
            <person name="Patra A.K."/>
            <person name="Ho P.T."/>
            <person name="Jun S."/>
            <person name="Lee S.J."/>
            <person name="Kim Y."/>
            <person name="Won Y.J."/>
        </authorList>
    </citation>
    <scope>NUCLEOTIDE SEQUENCE [LARGE SCALE GENOMIC DNA]</scope>
    <source>
        <strain evidence="1">Wonlab-2016</strain>
    </source>
</reference>
<name>A0ABD0JMY7_9CAEN</name>
<protein>
    <submittedName>
        <fullName evidence="1">Uncharacterized protein</fullName>
    </submittedName>
</protein>
<gene>
    <name evidence="1" type="ORF">BaRGS_00032683</name>
</gene>
<keyword evidence="2" id="KW-1185">Reference proteome</keyword>
<proteinExistence type="predicted"/>
<organism evidence="1 2">
    <name type="scientific">Batillaria attramentaria</name>
    <dbReference type="NCBI Taxonomy" id="370345"/>
    <lineage>
        <taxon>Eukaryota</taxon>
        <taxon>Metazoa</taxon>
        <taxon>Spiralia</taxon>
        <taxon>Lophotrochozoa</taxon>
        <taxon>Mollusca</taxon>
        <taxon>Gastropoda</taxon>
        <taxon>Caenogastropoda</taxon>
        <taxon>Sorbeoconcha</taxon>
        <taxon>Cerithioidea</taxon>
        <taxon>Batillariidae</taxon>
        <taxon>Batillaria</taxon>
    </lineage>
</organism>
<evidence type="ECO:0000313" key="2">
    <source>
        <dbReference type="Proteomes" id="UP001519460"/>
    </source>
</evidence>
<dbReference type="AlphaFoldDB" id="A0ABD0JMY7"/>
<dbReference type="EMBL" id="JACVVK020000386">
    <property type="protein sequence ID" value="KAK7476056.1"/>
    <property type="molecule type" value="Genomic_DNA"/>
</dbReference>
<comment type="caution">
    <text evidence="1">The sequence shown here is derived from an EMBL/GenBank/DDBJ whole genome shotgun (WGS) entry which is preliminary data.</text>
</comment>
<accession>A0ABD0JMY7</accession>